<gene>
    <name evidence="2" type="ORF">AVEN_195937_1</name>
</gene>
<dbReference type="PANTHER" id="PTHR19303">
    <property type="entry name" value="TRANSPOSON"/>
    <property type="match status" value="1"/>
</dbReference>
<dbReference type="PANTHER" id="PTHR19303:SF73">
    <property type="entry name" value="PROTEIN PDC2"/>
    <property type="match status" value="1"/>
</dbReference>
<dbReference type="GO" id="GO:0003677">
    <property type="term" value="F:DNA binding"/>
    <property type="evidence" value="ECO:0007669"/>
    <property type="project" value="TreeGrafter"/>
</dbReference>
<accession>A0A4Y2I7M9</accession>
<proteinExistence type="predicted"/>
<evidence type="ECO:0000313" key="2">
    <source>
        <dbReference type="EMBL" id="GBM73644.1"/>
    </source>
</evidence>
<comment type="caution">
    <text evidence="2">The sequence shown here is derived from an EMBL/GenBank/DDBJ whole genome shotgun (WGS) entry which is preliminary data.</text>
</comment>
<evidence type="ECO:0000259" key="1">
    <source>
        <dbReference type="Pfam" id="PF03184"/>
    </source>
</evidence>
<dbReference type="InterPro" id="IPR050863">
    <property type="entry name" value="CenT-Element_Derived"/>
</dbReference>
<dbReference type="InterPro" id="IPR004875">
    <property type="entry name" value="DDE_SF_endonuclease_dom"/>
</dbReference>
<dbReference type="Pfam" id="PF03184">
    <property type="entry name" value="DDE_1"/>
    <property type="match status" value="1"/>
</dbReference>
<dbReference type="GO" id="GO:0005634">
    <property type="term" value="C:nucleus"/>
    <property type="evidence" value="ECO:0007669"/>
    <property type="project" value="TreeGrafter"/>
</dbReference>
<keyword evidence="3" id="KW-1185">Reference proteome</keyword>
<dbReference type="OrthoDB" id="6425361at2759"/>
<dbReference type="Proteomes" id="UP000499080">
    <property type="component" value="Unassembled WGS sequence"/>
</dbReference>
<feature type="domain" description="DDE-1" evidence="1">
    <location>
        <begin position="2"/>
        <end position="91"/>
    </location>
</feature>
<reference evidence="2 3" key="1">
    <citation type="journal article" date="2019" name="Sci. Rep.">
        <title>Orb-weaving spider Araneus ventricosus genome elucidates the spidroin gene catalogue.</title>
        <authorList>
            <person name="Kono N."/>
            <person name="Nakamura H."/>
            <person name="Ohtoshi R."/>
            <person name="Moran D.A.P."/>
            <person name="Shinohara A."/>
            <person name="Yoshida Y."/>
            <person name="Fujiwara M."/>
            <person name="Mori M."/>
            <person name="Tomita M."/>
            <person name="Arakawa K."/>
        </authorList>
    </citation>
    <scope>NUCLEOTIDE SEQUENCE [LARGE SCALE GENOMIC DNA]</scope>
</reference>
<dbReference type="EMBL" id="BGPR01002450">
    <property type="protein sequence ID" value="GBM73644.1"/>
    <property type="molecule type" value="Genomic_DNA"/>
</dbReference>
<sequence length="100" mass="11308">MKKKRKLILFMGNSTSHPDDLKLKNINVVFLPPNTTSMLQPLDQGIIRSFQVGYRELLLRHVLSQISSCKSSEEFAKSVFGLDAISWPTSALKKWNLGAF</sequence>
<protein>
    <recommendedName>
        <fullName evidence="1">DDE-1 domain-containing protein</fullName>
    </recommendedName>
</protein>
<organism evidence="2 3">
    <name type="scientific">Araneus ventricosus</name>
    <name type="common">Orbweaver spider</name>
    <name type="synonym">Epeira ventricosa</name>
    <dbReference type="NCBI Taxonomy" id="182803"/>
    <lineage>
        <taxon>Eukaryota</taxon>
        <taxon>Metazoa</taxon>
        <taxon>Ecdysozoa</taxon>
        <taxon>Arthropoda</taxon>
        <taxon>Chelicerata</taxon>
        <taxon>Arachnida</taxon>
        <taxon>Araneae</taxon>
        <taxon>Araneomorphae</taxon>
        <taxon>Entelegynae</taxon>
        <taxon>Araneoidea</taxon>
        <taxon>Araneidae</taxon>
        <taxon>Araneus</taxon>
    </lineage>
</organism>
<name>A0A4Y2I7M9_ARAVE</name>
<evidence type="ECO:0000313" key="3">
    <source>
        <dbReference type="Proteomes" id="UP000499080"/>
    </source>
</evidence>
<dbReference type="AlphaFoldDB" id="A0A4Y2I7M9"/>